<name>A0A511M799_9NOCA</name>
<dbReference type="GO" id="GO:0046872">
    <property type="term" value="F:metal ion binding"/>
    <property type="evidence" value="ECO:0007669"/>
    <property type="project" value="UniProtKB-KW"/>
</dbReference>
<dbReference type="Proteomes" id="UP000321424">
    <property type="component" value="Unassembled WGS sequence"/>
</dbReference>
<dbReference type="EMBL" id="BJXA01000003">
    <property type="protein sequence ID" value="GEM36523.1"/>
    <property type="molecule type" value="Genomic_DNA"/>
</dbReference>
<evidence type="ECO:0000313" key="3">
    <source>
        <dbReference type="EMBL" id="GEM36523.1"/>
    </source>
</evidence>
<reference evidence="3 4" key="1">
    <citation type="submission" date="2019-07" db="EMBL/GenBank/DDBJ databases">
        <title>Whole genome shotgun sequence of Nocardia ninae NBRC 108245.</title>
        <authorList>
            <person name="Hosoyama A."/>
            <person name="Uohara A."/>
            <person name="Ohji S."/>
            <person name="Ichikawa N."/>
        </authorList>
    </citation>
    <scope>NUCLEOTIDE SEQUENCE [LARGE SCALE GENOMIC DNA]</scope>
    <source>
        <strain evidence="3 4">NBRC 108245</strain>
    </source>
</reference>
<dbReference type="OrthoDB" id="9813965at2"/>
<dbReference type="SUPFAM" id="SSF55008">
    <property type="entry name" value="HMA, heavy metal-associated domain"/>
    <property type="match status" value="1"/>
</dbReference>
<dbReference type="CDD" id="cd00371">
    <property type="entry name" value="HMA"/>
    <property type="match status" value="1"/>
</dbReference>
<evidence type="ECO:0000313" key="4">
    <source>
        <dbReference type="Proteomes" id="UP000321424"/>
    </source>
</evidence>
<protein>
    <recommendedName>
        <fullName evidence="2">HMA domain-containing protein</fullName>
    </recommendedName>
</protein>
<organism evidence="3 4">
    <name type="scientific">Nocardia ninae NBRC 108245</name>
    <dbReference type="NCBI Taxonomy" id="1210091"/>
    <lineage>
        <taxon>Bacteria</taxon>
        <taxon>Bacillati</taxon>
        <taxon>Actinomycetota</taxon>
        <taxon>Actinomycetes</taxon>
        <taxon>Mycobacteriales</taxon>
        <taxon>Nocardiaceae</taxon>
        <taxon>Nocardia</taxon>
    </lineage>
</organism>
<keyword evidence="4" id="KW-1185">Reference proteome</keyword>
<dbReference type="PROSITE" id="PS50846">
    <property type="entry name" value="HMA_2"/>
    <property type="match status" value="1"/>
</dbReference>
<feature type="domain" description="HMA" evidence="2">
    <location>
        <begin position="2"/>
        <end position="67"/>
    </location>
</feature>
<proteinExistence type="predicted"/>
<dbReference type="RefSeq" id="WP_147128769.1">
    <property type="nucleotide sequence ID" value="NZ_BJXA01000003.1"/>
</dbReference>
<dbReference type="InterPro" id="IPR036163">
    <property type="entry name" value="HMA_dom_sf"/>
</dbReference>
<dbReference type="InterPro" id="IPR017969">
    <property type="entry name" value="Heavy-metal-associated_CS"/>
</dbReference>
<comment type="caution">
    <text evidence="3">The sequence shown here is derived from an EMBL/GenBank/DDBJ whole genome shotgun (WGS) entry which is preliminary data.</text>
</comment>
<accession>A0A511M799</accession>
<keyword evidence="1" id="KW-0479">Metal-binding</keyword>
<dbReference type="PROSITE" id="PS01047">
    <property type="entry name" value="HMA_1"/>
    <property type="match status" value="1"/>
</dbReference>
<gene>
    <name evidence="3" type="ORF">NN4_10420</name>
</gene>
<evidence type="ECO:0000259" key="2">
    <source>
        <dbReference type="PROSITE" id="PS50846"/>
    </source>
</evidence>
<dbReference type="InterPro" id="IPR006121">
    <property type="entry name" value="HMA_dom"/>
</dbReference>
<evidence type="ECO:0000256" key="1">
    <source>
        <dbReference type="ARBA" id="ARBA00022723"/>
    </source>
</evidence>
<dbReference type="AlphaFoldDB" id="A0A511M799"/>
<sequence length="68" mass="6667">MSTTTATVTGMTCSCCVNSVSKEVGKIPGVTGVDVDLATGLVTVDSAGSVERDALAAAIGKAGYELAD</sequence>
<dbReference type="Pfam" id="PF00403">
    <property type="entry name" value="HMA"/>
    <property type="match status" value="1"/>
</dbReference>
<dbReference type="Gene3D" id="3.30.70.100">
    <property type="match status" value="1"/>
</dbReference>